<dbReference type="Proteomes" id="UP000198870">
    <property type="component" value="Unassembled WGS sequence"/>
</dbReference>
<reference evidence="1 2" key="1">
    <citation type="submission" date="2016-10" db="EMBL/GenBank/DDBJ databases">
        <authorList>
            <person name="de Groot N.N."/>
        </authorList>
    </citation>
    <scope>NUCLEOTIDE SEQUENCE [LARGE SCALE GENOMIC DNA]</scope>
    <source>
        <strain evidence="1 2">AA1</strain>
    </source>
</reference>
<proteinExistence type="predicted"/>
<accession>A0A1G5D733</accession>
<dbReference type="AlphaFoldDB" id="A0A1G5D733"/>
<sequence>MEVASRDGFPIRLYLGAGTTILINRLTGISTGASVGKIREPIAIIIFLPFGTARVIDCCSRLRFGAKVPRIVNAISIPVSLGKRTPAPVYGLTKGRIPAIIIYIWHTIHI</sequence>
<gene>
    <name evidence="1" type="ORF">SAMN05216233_10433</name>
</gene>
<dbReference type="EMBL" id="FMUX01000004">
    <property type="protein sequence ID" value="SCY10639.1"/>
    <property type="molecule type" value="Genomic_DNA"/>
</dbReference>
<evidence type="ECO:0000313" key="2">
    <source>
        <dbReference type="Proteomes" id="UP000198870"/>
    </source>
</evidence>
<evidence type="ECO:0000313" key="1">
    <source>
        <dbReference type="EMBL" id="SCY10639.1"/>
    </source>
</evidence>
<keyword evidence="2" id="KW-1185">Reference proteome</keyword>
<name>A0A1G5D733_9BACT</name>
<organism evidence="1 2">
    <name type="scientific">Desulfoluna spongiiphila</name>
    <dbReference type="NCBI Taxonomy" id="419481"/>
    <lineage>
        <taxon>Bacteria</taxon>
        <taxon>Pseudomonadati</taxon>
        <taxon>Thermodesulfobacteriota</taxon>
        <taxon>Desulfobacteria</taxon>
        <taxon>Desulfobacterales</taxon>
        <taxon>Desulfolunaceae</taxon>
        <taxon>Desulfoluna</taxon>
    </lineage>
</organism>
<protein>
    <submittedName>
        <fullName evidence="1">Uncharacterized protein</fullName>
    </submittedName>
</protein>